<name>G6XL21_9PROT</name>
<accession>G6XL21</accession>
<comment type="caution">
    <text evidence="1">The sequence shown here is derived from an EMBL/GenBank/DDBJ whole genome shotgun (WGS) entry which is preliminary data.</text>
</comment>
<sequence>MNPMRCAAMFGEGKIITLFSERKADNYQAKFRVHNQNTTIAAKK</sequence>
<dbReference type="PATRIC" id="fig|1088869.3.peg.2437"/>
<dbReference type="AlphaFoldDB" id="G6XL21"/>
<organism evidence="1 2">
    <name type="scientific">Gluconobacter morbifer G707</name>
    <dbReference type="NCBI Taxonomy" id="1088869"/>
    <lineage>
        <taxon>Bacteria</taxon>
        <taxon>Pseudomonadati</taxon>
        <taxon>Pseudomonadota</taxon>
        <taxon>Alphaproteobacteria</taxon>
        <taxon>Acetobacterales</taxon>
        <taxon>Acetobacteraceae</taxon>
        <taxon>Gluconobacter</taxon>
    </lineage>
</organism>
<proteinExistence type="predicted"/>
<dbReference type="EMBL" id="AGQV01000010">
    <property type="protein sequence ID" value="EHH67449.1"/>
    <property type="molecule type" value="Genomic_DNA"/>
</dbReference>
<evidence type="ECO:0000313" key="2">
    <source>
        <dbReference type="Proteomes" id="UP000004949"/>
    </source>
</evidence>
<protein>
    <submittedName>
        <fullName evidence="1">Uncharacterized protein</fullName>
    </submittedName>
</protein>
<gene>
    <name evidence="1" type="ORF">GMO_24440</name>
</gene>
<keyword evidence="2" id="KW-1185">Reference proteome</keyword>
<evidence type="ECO:0000313" key="1">
    <source>
        <dbReference type="EMBL" id="EHH67449.1"/>
    </source>
</evidence>
<reference evidence="1 2" key="1">
    <citation type="submission" date="2011-10" db="EMBL/GenBank/DDBJ databases">
        <title>Genome sequence of Gluconobacter morbifer G707, isolated from Drosophila gut.</title>
        <authorList>
            <person name="Lee W.-J."/>
            <person name="Kim E.-K."/>
        </authorList>
    </citation>
    <scope>NUCLEOTIDE SEQUENCE [LARGE SCALE GENOMIC DNA]</scope>
    <source>
        <strain evidence="1 2">G707</strain>
    </source>
</reference>
<dbReference type="Proteomes" id="UP000004949">
    <property type="component" value="Unassembled WGS sequence"/>
</dbReference>